<gene>
    <name evidence="9" type="primary">trkA</name>
    <name evidence="9" type="ORF">H8S44_10790</name>
</gene>
<dbReference type="NCBIfam" id="NF007039">
    <property type="entry name" value="PRK09496.3-2"/>
    <property type="match status" value="1"/>
</dbReference>
<dbReference type="NCBIfam" id="NF007041">
    <property type="entry name" value="PRK09496.3-4"/>
    <property type="match status" value="1"/>
</dbReference>
<evidence type="ECO:0000256" key="2">
    <source>
        <dbReference type="ARBA" id="ARBA00022448"/>
    </source>
</evidence>
<dbReference type="RefSeq" id="WP_186872500.1">
    <property type="nucleotide sequence ID" value="NZ_JACOOR010000006.1"/>
</dbReference>
<proteinExistence type="predicted"/>
<evidence type="ECO:0000256" key="4">
    <source>
        <dbReference type="ARBA" id="ARBA00022958"/>
    </source>
</evidence>
<keyword evidence="10" id="KW-1185">Reference proteome</keyword>
<dbReference type="Proteomes" id="UP000649345">
    <property type="component" value="Unassembled WGS sequence"/>
</dbReference>
<evidence type="ECO:0000313" key="9">
    <source>
        <dbReference type="EMBL" id="MBC5660258.1"/>
    </source>
</evidence>
<evidence type="ECO:0000256" key="1">
    <source>
        <dbReference type="ARBA" id="ARBA00017378"/>
    </source>
</evidence>
<feature type="domain" description="RCK N-terminal" evidence="7">
    <location>
        <begin position="1"/>
        <end position="120"/>
    </location>
</feature>
<dbReference type="EMBL" id="JACOOR010000006">
    <property type="protein sequence ID" value="MBC5660258.1"/>
    <property type="molecule type" value="Genomic_DNA"/>
</dbReference>
<accession>A0A923LCY1</accession>
<keyword evidence="2" id="KW-0813">Transport</keyword>
<dbReference type="AlphaFoldDB" id="A0A923LCY1"/>
<dbReference type="GO" id="GO:0005886">
    <property type="term" value="C:plasma membrane"/>
    <property type="evidence" value="ECO:0007669"/>
    <property type="project" value="InterPro"/>
</dbReference>
<dbReference type="Gene3D" id="3.30.70.1450">
    <property type="entry name" value="Regulator of K+ conductance, C-terminal domain"/>
    <property type="match status" value="2"/>
</dbReference>
<dbReference type="InterPro" id="IPR006037">
    <property type="entry name" value="RCK_C"/>
</dbReference>
<dbReference type="PROSITE" id="PS51201">
    <property type="entry name" value="RCK_N"/>
    <property type="match status" value="2"/>
</dbReference>
<dbReference type="InterPro" id="IPR003148">
    <property type="entry name" value="RCK_N"/>
</dbReference>
<reference evidence="9" key="1">
    <citation type="submission" date="2020-08" db="EMBL/GenBank/DDBJ databases">
        <title>Genome public.</title>
        <authorList>
            <person name="Liu C."/>
            <person name="Sun Q."/>
        </authorList>
    </citation>
    <scope>NUCLEOTIDE SEQUENCE</scope>
    <source>
        <strain evidence="9">NSJ-68</strain>
    </source>
</reference>
<dbReference type="NCBIfam" id="NF007033">
    <property type="entry name" value="PRK09496.1-5"/>
    <property type="match status" value="1"/>
</dbReference>
<sequence length="452" mass="49828">MDIVIIGDGKVGHKLAMQLSGEKYNVTLIDKSERKLRDTVNEMDVSCVVGDGASADIQRQADVPGADLVIACASTDEMNLFCCLLARKLGAKQTIARVRNPIYHRQIDLLKEDLKLSMAVNPERALAGEISRVLIFPSAAKIETFVKGRVELVEVTYPSHSSIEGLSLSELYKKHQIKMLVCAVQRGGEVYIPDGNFVPQPGDKINIAASHQEIEKFLKLTNGMRDKAKNVMICGGGRVAYYLGSQLLELGMQVKIIELDEKRCMELCDLLPGATIIHGNATDHELLEEEGISKADAFVTLTGMDEENIIMSMYAKTRHVPKVVTKVNDEGLQSMVDQLGMESVVSAKNVTANAITSYVRAMRNSMGSANVETVYKLIGGKIEALEFRIREKTKYTGVPLKNLKLKVNHLVACIVRNRRIIIPSGNDTLEVGDNVIVISMEQGLEDLQDIMR</sequence>
<comment type="caution">
    <text evidence="9">The sequence shown here is derived from an EMBL/GenBank/DDBJ whole genome shotgun (WGS) entry which is preliminary data.</text>
</comment>
<evidence type="ECO:0000259" key="7">
    <source>
        <dbReference type="PROSITE" id="PS51201"/>
    </source>
</evidence>
<dbReference type="SUPFAM" id="SSF116726">
    <property type="entry name" value="TrkA C-terminal domain-like"/>
    <property type="match status" value="2"/>
</dbReference>
<evidence type="ECO:0000256" key="3">
    <source>
        <dbReference type="ARBA" id="ARBA00022538"/>
    </source>
</evidence>
<protein>
    <recommendedName>
        <fullName evidence="1">Trk system potassium uptake protein TrkA</fullName>
    </recommendedName>
</protein>
<evidence type="ECO:0000256" key="6">
    <source>
        <dbReference type="ARBA" id="ARBA00023065"/>
    </source>
</evidence>
<keyword evidence="6" id="KW-0406">Ion transport</keyword>
<dbReference type="PROSITE" id="PS51202">
    <property type="entry name" value="RCK_C"/>
    <property type="match status" value="2"/>
</dbReference>
<evidence type="ECO:0000259" key="8">
    <source>
        <dbReference type="PROSITE" id="PS51202"/>
    </source>
</evidence>
<dbReference type="PANTHER" id="PTHR43833:SF5">
    <property type="entry name" value="TRK SYSTEM POTASSIUM UPTAKE PROTEIN TRKA"/>
    <property type="match status" value="1"/>
</dbReference>
<evidence type="ECO:0000313" key="10">
    <source>
        <dbReference type="Proteomes" id="UP000649345"/>
    </source>
</evidence>
<dbReference type="GO" id="GO:0015079">
    <property type="term" value="F:potassium ion transmembrane transporter activity"/>
    <property type="evidence" value="ECO:0007669"/>
    <property type="project" value="InterPro"/>
</dbReference>
<dbReference type="Pfam" id="PF02080">
    <property type="entry name" value="TrkA_C"/>
    <property type="match status" value="2"/>
</dbReference>
<feature type="domain" description="RCK C-terminal" evidence="8">
    <location>
        <begin position="140"/>
        <end position="223"/>
    </location>
</feature>
<dbReference type="SUPFAM" id="SSF51735">
    <property type="entry name" value="NAD(P)-binding Rossmann-fold domains"/>
    <property type="match status" value="2"/>
</dbReference>
<dbReference type="PRINTS" id="PR00335">
    <property type="entry name" value="KUPTAKETRKA"/>
</dbReference>
<feature type="domain" description="RCK C-terminal" evidence="8">
    <location>
        <begin position="372"/>
        <end position="452"/>
    </location>
</feature>
<dbReference type="Gene3D" id="3.40.50.720">
    <property type="entry name" value="NAD(P)-binding Rossmann-like Domain"/>
    <property type="match status" value="2"/>
</dbReference>
<dbReference type="Pfam" id="PF02254">
    <property type="entry name" value="TrkA_N"/>
    <property type="match status" value="2"/>
</dbReference>
<feature type="domain" description="RCK N-terminal" evidence="7">
    <location>
        <begin position="228"/>
        <end position="345"/>
    </location>
</feature>
<dbReference type="PANTHER" id="PTHR43833">
    <property type="entry name" value="POTASSIUM CHANNEL PROTEIN 2-RELATED-RELATED"/>
    <property type="match status" value="1"/>
</dbReference>
<keyword evidence="4" id="KW-0630">Potassium</keyword>
<dbReference type="InterPro" id="IPR036291">
    <property type="entry name" value="NAD(P)-bd_dom_sf"/>
</dbReference>
<name>A0A923LCY1_9FIRM</name>
<dbReference type="InterPro" id="IPR036721">
    <property type="entry name" value="RCK_C_sf"/>
</dbReference>
<dbReference type="InterPro" id="IPR006036">
    <property type="entry name" value="K_uptake_TrkA"/>
</dbReference>
<evidence type="ECO:0000256" key="5">
    <source>
        <dbReference type="ARBA" id="ARBA00023027"/>
    </source>
</evidence>
<keyword evidence="5" id="KW-0520">NAD</keyword>
<organism evidence="9 10">
    <name type="scientific">Anaerosacchariphilus hominis</name>
    <dbReference type="NCBI Taxonomy" id="2763017"/>
    <lineage>
        <taxon>Bacteria</taxon>
        <taxon>Bacillati</taxon>
        <taxon>Bacillota</taxon>
        <taxon>Clostridia</taxon>
        <taxon>Lachnospirales</taxon>
        <taxon>Lachnospiraceae</taxon>
        <taxon>Anaerosacchariphilus</taxon>
    </lineage>
</organism>
<dbReference type="InterPro" id="IPR050721">
    <property type="entry name" value="Trk_Ktr_HKT_K-transport"/>
</dbReference>
<keyword evidence="3" id="KW-0633">Potassium transport</keyword>